<dbReference type="PANTHER" id="PTHR10219:SF25">
    <property type="entry name" value="PLECKSTRIN HOMOLOGY DOMAIN-CONTAINING FAMILY A MEMBER 8"/>
    <property type="match status" value="1"/>
</dbReference>
<dbReference type="Gene3D" id="1.10.3520.10">
    <property type="entry name" value="Glycolipid transfer protein"/>
    <property type="match status" value="1"/>
</dbReference>
<dbReference type="InterPro" id="IPR036497">
    <property type="entry name" value="GLTP_sf"/>
</dbReference>
<sequence>MAQSDFLDNVKKSFADVPIDAANDNAIDTIAFLQASEEMLKLVSAFGMGVDKVVGRDIKGNIDAVRDGCKRNPLHAATLQELYAADAVVREKLMWLMRGLRFVYYALKHDIADQSQKSLAEDKQQLLAAFTESYNKVLAPHHSTLVRYTASTTLKLTLPTAKSFYNTISPSKSLDETRESLKPWVEGLGRIVEIMLPVAEPSSPEYKAKAKAMAGK</sequence>
<name>A0ABP0DCE0_9PEZI</name>
<accession>A0ABP0DCE0</accession>
<comment type="caution">
    <text evidence="3">The sequence shown here is derived from an EMBL/GenBank/DDBJ whole genome shotgun (WGS) entry which is preliminary data.</text>
</comment>
<proteinExistence type="predicted"/>
<dbReference type="PANTHER" id="PTHR10219">
    <property type="entry name" value="GLYCOLIPID TRANSFER PROTEIN-RELATED"/>
    <property type="match status" value="1"/>
</dbReference>
<evidence type="ECO:0000313" key="4">
    <source>
        <dbReference type="Proteomes" id="UP001642501"/>
    </source>
</evidence>
<feature type="domain" description="Glycolipid transfer protein" evidence="2">
    <location>
        <begin position="27"/>
        <end position="169"/>
    </location>
</feature>
<dbReference type="SUPFAM" id="SSF110004">
    <property type="entry name" value="Glycolipid transfer protein, GLTP"/>
    <property type="match status" value="1"/>
</dbReference>
<reference evidence="3 4" key="1">
    <citation type="submission" date="2024-01" db="EMBL/GenBank/DDBJ databases">
        <authorList>
            <person name="Allen C."/>
            <person name="Tagirdzhanova G."/>
        </authorList>
    </citation>
    <scope>NUCLEOTIDE SEQUENCE [LARGE SCALE GENOMIC DNA]</scope>
    <source>
        <strain evidence="3 4">CBS 573.63</strain>
    </source>
</reference>
<evidence type="ECO:0000313" key="3">
    <source>
        <dbReference type="EMBL" id="CAK7265894.1"/>
    </source>
</evidence>
<dbReference type="Proteomes" id="UP001642501">
    <property type="component" value="Unassembled WGS sequence"/>
</dbReference>
<evidence type="ECO:0000256" key="1">
    <source>
        <dbReference type="ARBA" id="ARBA00022448"/>
    </source>
</evidence>
<organism evidence="3 4">
    <name type="scientific">Sporothrix epigloea</name>
    <dbReference type="NCBI Taxonomy" id="1892477"/>
    <lineage>
        <taxon>Eukaryota</taxon>
        <taxon>Fungi</taxon>
        <taxon>Dikarya</taxon>
        <taxon>Ascomycota</taxon>
        <taxon>Pezizomycotina</taxon>
        <taxon>Sordariomycetes</taxon>
        <taxon>Sordariomycetidae</taxon>
        <taxon>Ophiostomatales</taxon>
        <taxon>Ophiostomataceae</taxon>
        <taxon>Sporothrix</taxon>
    </lineage>
</organism>
<dbReference type="EMBL" id="CAWUOM010000020">
    <property type="protein sequence ID" value="CAK7265894.1"/>
    <property type="molecule type" value="Genomic_DNA"/>
</dbReference>
<gene>
    <name evidence="3" type="ORF">SEPCBS57363_001823</name>
</gene>
<dbReference type="InterPro" id="IPR014830">
    <property type="entry name" value="Glycolipid_transfer_prot_dom"/>
</dbReference>
<keyword evidence="1" id="KW-0813">Transport</keyword>
<keyword evidence="4" id="KW-1185">Reference proteome</keyword>
<dbReference type="Pfam" id="PF08718">
    <property type="entry name" value="GLTP"/>
    <property type="match status" value="1"/>
</dbReference>
<protein>
    <recommendedName>
        <fullName evidence="2">Glycolipid transfer protein domain-containing protein</fullName>
    </recommendedName>
</protein>
<evidence type="ECO:0000259" key="2">
    <source>
        <dbReference type="Pfam" id="PF08718"/>
    </source>
</evidence>